<feature type="domain" description="UCH catalytic" evidence="13">
    <location>
        <begin position="20"/>
        <end position="247"/>
    </location>
</feature>
<dbReference type="SUPFAM" id="SSF51735">
    <property type="entry name" value="NAD(P)-binding Rossmann-fold domains"/>
    <property type="match status" value="1"/>
</dbReference>
<dbReference type="SUPFAM" id="SSF48179">
    <property type="entry name" value="6-phosphogluconate dehydrogenase C-terminal domain-like"/>
    <property type="match status" value="1"/>
</dbReference>
<dbReference type="InterPro" id="IPR017937">
    <property type="entry name" value="Thioredoxin_CS"/>
</dbReference>
<dbReference type="InterPro" id="IPR036291">
    <property type="entry name" value="NAD(P)-bd_dom_sf"/>
</dbReference>
<dbReference type="GO" id="GO:0006511">
    <property type="term" value="P:ubiquitin-dependent protein catabolic process"/>
    <property type="evidence" value="ECO:0007669"/>
    <property type="project" value="UniProtKB-UniRule"/>
</dbReference>
<evidence type="ECO:0000256" key="2">
    <source>
        <dbReference type="ARBA" id="ARBA00007870"/>
    </source>
</evidence>
<feature type="compositionally biased region" description="Basic and acidic residues" evidence="11">
    <location>
        <begin position="1231"/>
        <end position="1244"/>
    </location>
</feature>
<dbReference type="PANTHER" id="PTHR43765:SF2">
    <property type="entry name" value="2-DEHYDROPANTOATE 2-REDUCTASE"/>
    <property type="match status" value="1"/>
</dbReference>
<dbReference type="FunFam" id="3.40.532.10:FF:000006">
    <property type="entry name" value="Ubiquitin carboxyl-terminal hydrolase"/>
    <property type="match status" value="1"/>
</dbReference>
<dbReference type="InterPro" id="IPR001578">
    <property type="entry name" value="Peptidase_C12_UCH"/>
</dbReference>
<evidence type="ECO:0000313" key="14">
    <source>
        <dbReference type="EMBL" id="OLP98443.1"/>
    </source>
</evidence>
<dbReference type="GO" id="GO:0015940">
    <property type="term" value="P:pantothenate biosynthetic process"/>
    <property type="evidence" value="ECO:0007669"/>
    <property type="project" value="InterPro"/>
</dbReference>
<dbReference type="NCBIfam" id="TIGR00745">
    <property type="entry name" value="apbA_panE"/>
    <property type="match status" value="1"/>
</dbReference>
<evidence type="ECO:0000256" key="7">
    <source>
        <dbReference type="ARBA" id="ARBA00022807"/>
    </source>
</evidence>
<evidence type="ECO:0000256" key="8">
    <source>
        <dbReference type="ARBA" id="ARBA00022857"/>
    </source>
</evidence>
<dbReference type="InterPro" id="IPR009060">
    <property type="entry name" value="UBA-like_sf"/>
</dbReference>
<evidence type="ECO:0000256" key="1">
    <source>
        <dbReference type="ARBA" id="ARBA00000707"/>
    </source>
</evidence>
<dbReference type="OrthoDB" id="411192at2759"/>
<dbReference type="Gene3D" id="1.10.8.10">
    <property type="entry name" value="DNA helicase RuvA subunit, C-terminal domain"/>
    <property type="match status" value="1"/>
</dbReference>
<dbReference type="InterPro" id="IPR013332">
    <property type="entry name" value="KPR_N"/>
</dbReference>
<keyword evidence="8" id="KW-0521">NADP</keyword>
<comment type="catalytic activity">
    <reaction evidence="1 10">
        <text>Thiol-dependent hydrolysis of ester, thioester, amide, peptide and isopeptide bonds formed by the C-terminal Gly of ubiquitin (a 76-residue protein attached to proteins as an intracellular targeting signal).</text>
        <dbReference type="EC" id="3.4.19.12"/>
    </reaction>
</comment>
<dbReference type="EMBL" id="LSRX01000396">
    <property type="protein sequence ID" value="OLP98443.1"/>
    <property type="molecule type" value="Genomic_DNA"/>
</dbReference>
<dbReference type="PANTHER" id="PTHR43765">
    <property type="entry name" value="2-DEHYDROPANTOATE 2-REDUCTASE-RELATED"/>
    <property type="match status" value="1"/>
</dbReference>
<dbReference type="Gene3D" id="3.40.30.10">
    <property type="entry name" value="Glutaredoxin"/>
    <property type="match status" value="1"/>
</dbReference>
<evidence type="ECO:0000256" key="3">
    <source>
        <dbReference type="ARBA" id="ARBA00009326"/>
    </source>
</evidence>
<dbReference type="InterPro" id="IPR057254">
    <property type="entry name" value="UCH_AS"/>
</dbReference>
<dbReference type="SUPFAM" id="SSF52833">
    <property type="entry name" value="Thioredoxin-like"/>
    <property type="match status" value="1"/>
</dbReference>
<dbReference type="Pfam" id="PF00627">
    <property type="entry name" value="UBA"/>
    <property type="match status" value="1"/>
</dbReference>
<dbReference type="InterPro" id="IPR013328">
    <property type="entry name" value="6PGD_dom2"/>
</dbReference>
<dbReference type="InterPro" id="IPR003710">
    <property type="entry name" value="ApbA"/>
</dbReference>
<feature type="active site" description="Proton donor" evidence="10">
    <location>
        <position position="184"/>
    </location>
</feature>
<evidence type="ECO:0000256" key="4">
    <source>
        <dbReference type="ARBA" id="ARBA00022670"/>
    </source>
</evidence>
<feature type="compositionally biased region" description="Polar residues" evidence="11">
    <location>
        <begin position="935"/>
        <end position="960"/>
    </location>
</feature>
<dbReference type="InterPro" id="IPR038765">
    <property type="entry name" value="Papain-like_cys_pep_sf"/>
</dbReference>
<dbReference type="Gene3D" id="6.10.140.530">
    <property type="match status" value="1"/>
</dbReference>
<keyword evidence="9" id="KW-0560">Oxidoreductase</keyword>
<dbReference type="PROSITE" id="PS00194">
    <property type="entry name" value="THIOREDOXIN_1"/>
    <property type="match status" value="1"/>
</dbReference>
<feature type="domain" description="UBA" evidence="12">
    <location>
        <begin position="261"/>
        <end position="295"/>
    </location>
</feature>
<dbReference type="InterPro" id="IPR036249">
    <property type="entry name" value="Thioredoxin-like_sf"/>
</dbReference>
<dbReference type="Pfam" id="PF08546">
    <property type="entry name" value="ApbA_C"/>
    <property type="match status" value="1"/>
</dbReference>
<evidence type="ECO:0000256" key="10">
    <source>
        <dbReference type="PROSITE-ProRule" id="PRU01393"/>
    </source>
</evidence>
<comment type="caution">
    <text evidence="14">The sequence shown here is derived from an EMBL/GenBank/DDBJ whole genome shotgun (WGS) entry which is preliminary data.</text>
</comment>
<organism evidence="14 15">
    <name type="scientific">Symbiodinium microadriaticum</name>
    <name type="common">Dinoflagellate</name>
    <name type="synonym">Zooxanthella microadriatica</name>
    <dbReference type="NCBI Taxonomy" id="2951"/>
    <lineage>
        <taxon>Eukaryota</taxon>
        <taxon>Sar</taxon>
        <taxon>Alveolata</taxon>
        <taxon>Dinophyceae</taxon>
        <taxon>Suessiales</taxon>
        <taxon>Symbiodiniaceae</taxon>
        <taxon>Symbiodinium</taxon>
    </lineage>
</organism>
<dbReference type="Gene3D" id="3.40.532.10">
    <property type="entry name" value="Peptidase C12, ubiquitin carboxyl-terminal hydrolase"/>
    <property type="match status" value="1"/>
</dbReference>
<dbReference type="GO" id="GO:0008677">
    <property type="term" value="F:2-dehydropantoate 2-reductase activity"/>
    <property type="evidence" value="ECO:0007669"/>
    <property type="project" value="InterPro"/>
</dbReference>
<dbReference type="SUPFAM" id="SSF46934">
    <property type="entry name" value="UBA-like"/>
    <property type="match status" value="1"/>
</dbReference>
<dbReference type="PRINTS" id="PR00707">
    <property type="entry name" value="UBCTHYDRLASE"/>
</dbReference>
<evidence type="ECO:0000256" key="9">
    <source>
        <dbReference type="ARBA" id="ARBA00023002"/>
    </source>
</evidence>
<evidence type="ECO:0000259" key="12">
    <source>
        <dbReference type="PROSITE" id="PS50030"/>
    </source>
</evidence>
<comment type="similarity">
    <text evidence="2">Belongs to the ketopantoate reductase family.</text>
</comment>
<keyword evidence="6 10" id="KW-0378">Hydrolase</keyword>
<feature type="site" description="Transition state stabilizer" evidence="10">
    <location>
        <position position="102"/>
    </location>
</feature>
<evidence type="ECO:0000259" key="13">
    <source>
        <dbReference type="PROSITE" id="PS52048"/>
    </source>
</evidence>
<name>A0A1Q9DTE2_SYMMI</name>
<feature type="active site" description="Nucleophile" evidence="10">
    <location>
        <position position="108"/>
    </location>
</feature>
<dbReference type="InterPro" id="IPR013752">
    <property type="entry name" value="KPA_reductase"/>
</dbReference>
<feature type="site" description="Important for enzyme activity" evidence="10">
    <location>
        <position position="199"/>
    </location>
</feature>
<dbReference type="SUPFAM" id="SSF54001">
    <property type="entry name" value="Cysteine proteinases"/>
    <property type="match status" value="1"/>
</dbReference>
<proteinExistence type="inferred from homology"/>
<dbReference type="Pfam" id="PF00085">
    <property type="entry name" value="Thioredoxin"/>
    <property type="match status" value="1"/>
</dbReference>
<reference evidence="14 15" key="1">
    <citation type="submission" date="2016-02" db="EMBL/GenBank/DDBJ databases">
        <title>Genome analysis of coral dinoflagellate symbionts highlights evolutionary adaptations to a symbiotic lifestyle.</title>
        <authorList>
            <person name="Aranda M."/>
            <person name="Li Y."/>
            <person name="Liew Y.J."/>
            <person name="Baumgarten S."/>
            <person name="Simakov O."/>
            <person name="Wilson M."/>
            <person name="Piel J."/>
            <person name="Ashoor H."/>
            <person name="Bougouffa S."/>
            <person name="Bajic V.B."/>
            <person name="Ryu T."/>
            <person name="Ravasi T."/>
            <person name="Bayer T."/>
            <person name="Micklem G."/>
            <person name="Kim H."/>
            <person name="Bhak J."/>
            <person name="Lajeunesse T.C."/>
            <person name="Voolstra C.R."/>
        </authorList>
    </citation>
    <scope>NUCLEOTIDE SEQUENCE [LARGE SCALE GENOMIC DNA]</scope>
    <source>
        <strain evidence="14 15">CCMP2467</strain>
    </source>
</reference>
<keyword evidence="7 10" id="KW-0788">Thiol protease</keyword>
<accession>A0A1Q9DTE2</accession>
<dbReference type="Pfam" id="PF02558">
    <property type="entry name" value="ApbA"/>
    <property type="match status" value="1"/>
</dbReference>
<dbReference type="Gene3D" id="3.40.50.720">
    <property type="entry name" value="NAD(P)-binding Rossmann-like Domain"/>
    <property type="match status" value="1"/>
</dbReference>
<dbReference type="Gene3D" id="1.10.1040.10">
    <property type="entry name" value="N-(1-d-carboxylethyl)-l-norvaline Dehydrogenase, domain 2"/>
    <property type="match status" value="1"/>
</dbReference>
<dbReference type="GO" id="GO:0004843">
    <property type="term" value="F:cysteine-type deubiquitinase activity"/>
    <property type="evidence" value="ECO:0007669"/>
    <property type="project" value="UniProtKB-UniRule"/>
</dbReference>
<dbReference type="PROSITE" id="PS00140">
    <property type="entry name" value="UCH_1"/>
    <property type="match status" value="1"/>
</dbReference>
<dbReference type="Proteomes" id="UP000186817">
    <property type="component" value="Unassembled WGS sequence"/>
</dbReference>
<evidence type="ECO:0000256" key="6">
    <source>
        <dbReference type="ARBA" id="ARBA00022801"/>
    </source>
</evidence>
<dbReference type="PROSITE" id="PS50030">
    <property type="entry name" value="UBA"/>
    <property type="match status" value="1"/>
</dbReference>
<dbReference type="PROSITE" id="PS52048">
    <property type="entry name" value="UCH_DOMAIN"/>
    <property type="match status" value="1"/>
</dbReference>
<gene>
    <name evidence="14" type="primary">UCHL3</name>
    <name evidence="14" type="ORF">AK812_SmicGene19122</name>
</gene>
<dbReference type="GO" id="GO:0005737">
    <property type="term" value="C:cytoplasm"/>
    <property type="evidence" value="ECO:0007669"/>
    <property type="project" value="TreeGrafter"/>
</dbReference>
<protein>
    <recommendedName>
        <fullName evidence="10">ubiquitinyl hydrolase 1</fullName>
        <ecNumber evidence="10">3.4.19.12</ecNumber>
    </recommendedName>
</protein>
<dbReference type="InterPro" id="IPR050838">
    <property type="entry name" value="Ketopantoate_reductase"/>
</dbReference>
<dbReference type="Pfam" id="PF01088">
    <property type="entry name" value="Peptidase_C12"/>
    <property type="match status" value="1"/>
</dbReference>
<dbReference type="InterPro" id="IPR036959">
    <property type="entry name" value="Peptidase_C12_UCH_sf"/>
</dbReference>
<dbReference type="InterPro" id="IPR015940">
    <property type="entry name" value="UBA"/>
</dbReference>
<feature type="region of interest" description="Disordered" evidence="11">
    <location>
        <begin position="935"/>
        <end position="962"/>
    </location>
</feature>
<keyword evidence="15" id="KW-1185">Reference proteome</keyword>
<sequence>MAEAATSEAAGLTKVKKRKRWMPLESNPKVVGKYLTKLGFDSQYEVHELLSLEPWALQMIPRPTRAVFLLFPQGKELAAAEETERLAVTTASPPPGVLHMKQLIGNACGTIAVVHAMANLCKHSDASAAEGSWLERFLVNYKEGMTSEDLGTMLEEDVAIEAAHTEAERESEASSGHATNKDLHFIVFVCIDGLVVELDGCKDKPVVRGNLGDHGGDFLTATVKVIRERYMNVSPDPMRFNMMALCKVGVEELMASGAAPLISEEAVAQLMALGFDADAAKSALEAAGGNAEEAAPAAAWRALSQHDSRIQEALRRAAVARGRLGRPLMWKDLPTALRDVVEIADKTAAKASLLKVVNEAVTSAADSWDLMFGHLMAYKESMKEPESLHVPVNATVHGEPVGRWVAQQFLEWRSGTLSDQRKELLMQRGLDVNQEDARSFSEGLAAFEKHVEDNNGDPYVPRGHFTENGFALGAWATKQLVDWRMGHLSVEQQYMLWETKFSPAAHPESREAREITIAIETVLREAQLFPDSRKRAVFRALLTKYHPGHRIRGIEPPFADEVTQFLAGYRDPKQKDAKSTFMQMVRHDELKLVDDDFDADVCHHPAGTWKIVNTVAVLVLCTLLVASIAAAALLWLPQLSHDFGGQALPAVASCFIRPTFSLAELEIHRDIRYGGAMNPFAGRFTDLYLDLYTPGRLDCGARLALERSLNIRERNFPKDWRIDVNRIVLGGSMGQASLVPSVQVGFVRESNRYVQGAAEGHSGNEGYPSNISAVMAISIIQVVPEKIQHSAASSIWQATQISEDRVIPVSNAVANLERAQAVGVLSLLLVIPDGGHVPMSQGALKLSDAECPTRGEWFLDPPPPPPASIDGDPLGFDLLPGVLRDPEEEEEFEVKVPIAWQRSRKAAALDIAPGEYGLVDHLSANAKLGEKKVTNYSWTKRKPNSSNSQRSKAGQVTTAPTDDLLRTKMAPAVRVEFFEEHPERSPLSRFGDLNIMNPNPFSGEAKYRMAQTTSSPALLQGKPHLPQLPQASLTLQPASGKKEASRRGPAWGSWLRSGVRPDKTKLLATSFSGWQFPSNVHPDRFYESLLDEEKPKYGAGAPAHWPLGHEMEYECRLDDMVLCSKVRDAYEGMDTSKSWARMRPPQPPQKPAQPRYYRHWGSTFRGKPAVGMGNFELWRHRFLEGPRTRQLQPLIPQSGFGGPMTGMMTPEVAEDWEDQAQAAPAQAPRCAEPEAKHRVDRLDLTEPFPPSPPSKTSERSATGTGSKRTKSRDLGILPKPKSEPPSFGYGIPAVLKPLPPCAVVATGEEATDLPPEERFQTTYREQFQSHSAVNFHTPEYFPTRFVPAGNRHAKVGFRGKKRDKPTATEQLLGGTGDSMRIRRIAKVEQVSCDNCGMNLADADKPDGRFFYYCRRCKRSGRRFELCIQCHVLEILQGEGKYSGDGFHPHYLKCQHRMLIRRQSLENAYPSSPHLHRVLCDLCGVVVVGRGTSDNARDKDQGSLKKAQELKQDPGKKAYIMSNEFYACPSCPEQTGLRFELCVPCATKLTERGRGMLRLETESCARSAPKLASCNSSLSTPPTPRADIVRTLEHDSSLPQLRKWGCDDDACNYGQRATKLVPSNLRPRAPMAMHILGAGSMGCLWAAALTRAGTETRLLLRPNSVKLAACQSGKVLLRVDGHRSNGKPSPVAVDAGSVSRPGEDVSRVLVATKAYSAMQALEMLAPRLKTGAVIILLSNGALALHEQIVHGAGRSLGHVHLILGITTHGAWSRAPFDVVHAGWGQTRFGTTEVQEDWYFSTLQSLETAGLGAVNEGPNIARCLWLKLAANAAINPLTALRNKPNGFILSCMEAQMQVSRICGEIAAVAGALQPNQKEQLSSFDLEDFVFQTARETKENRSSMLQDMEAGRLTEIDYLNGWVARKAKELGVDAPVNAQMTALVKEKESAGFWSTPKIEVFLSSPQITGSVCGCVSAQMAPKEIIRKIGEDGFDVEDFKATLYKEGCKKLHIVDVYTAWCGPCLSIVPTFKNLQMNVDAFEDRCTITQAERNVLPEYEQRFPETSKPRFLFYKSGEEVMQIEGLKAPEILKFIEENLPAIETEE</sequence>
<feature type="region of interest" description="Disordered" evidence="11">
    <location>
        <begin position="1218"/>
        <end position="1285"/>
    </location>
</feature>
<feature type="region of interest" description="Disordered" evidence="11">
    <location>
        <begin position="1137"/>
        <end position="1156"/>
    </location>
</feature>
<comment type="similarity">
    <text evidence="3 10">Belongs to the peptidase C12 family.</text>
</comment>
<dbReference type="InterPro" id="IPR008927">
    <property type="entry name" value="6-PGluconate_DH-like_C_sf"/>
</dbReference>
<evidence type="ECO:0000313" key="15">
    <source>
        <dbReference type="Proteomes" id="UP000186817"/>
    </source>
</evidence>
<dbReference type="EC" id="3.4.19.12" evidence="10"/>
<evidence type="ECO:0000256" key="5">
    <source>
        <dbReference type="ARBA" id="ARBA00022786"/>
    </source>
</evidence>
<keyword evidence="5 10" id="KW-0833">Ubl conjugation pathway</keyword>
<dbReference type="GO" id="GO:0050661">
    <property type="term" value="F:NADP binding"/>
    <property type="evidence" value="ECO:0007669"/>
    <property type="project" value="TreeGrafter"/>
</dbReference>
<evidence type="ECO:0000256" key="11">
    <source>
        <dbReference type="SAM" id="MobiDB-lite"/>
    </source>
</evidence>
<feature type="compositionally biased region" description="Low complexity" evidence="11">
    <location>
        <begin position="1219"/>
        <end position="1230"/>
    </location>
</feature>
<keyword evidence="4 10" id="KW-0645">Protease</keyword>
<feature type="region of interest" description="Disordered" evidence="11">
    <location>
        <begin position="1034"/>
        <end position="1055"/>
    </location>
</feature>
<dbReference type="InterPro" id="IPR013766">
    <property type="entry name" value="Thioredoxin_domain"/>
</dbReference>